<dbReference type="PANTHER" id="PTHR37984:SF5">
    <property type="entry name" value="PROTEIN NYNRIN-LIKE"/>
    <property type="match status" value="1"/>
</dbReference>
<dbReference type="InterPro" id="IPR001584">
    <property type="entry name" value="Integrase_cat-core"/>
</dbReference>
<accession>A0AAD8JYB8</accession>
<dbReference type="EC" id="2.7.7.49" evidence="1"/>
<dbReference type="GO" id="GO:0016787">
    <property type="term" value="F:hydrolase activity"/>
    <property type="evidence" value="ECO:0007669"/>
    <property type="project" value="UniProtKB-KW"/>
</dbReference>
<dbReference type="EMBL" id="JAUHHV010000010">
    <property type="protein sequence ID" value="KAK1410937.1"/>
    <property type="molecule type" value="Genomic_DNA"/>
</dbReference>
<feature type="region of interest" description="Disordered" evidence="8">
    <location>
        <begin position="2167"/>
        <end position="2196"/>
    </location>
</feature>
<dbReference type="Pfam" id="PF00078">
    <property type="entry name" value="RVT_1"/>
    <property type="match status" value="1"/>
</dbReference>
<dbReference type="InterPro" id="IPR012337">
    <property type="entry name" value="RNaseH-like_sf"/>
</dbReference>
<keyword evidence="5" id="KW-0255">Endonuclease</keyword>
<evidence type="ECO:0000256" key="4">
    <source>
        <dbReference type="ARBA" id="ARBA00022722"/>
    </source>
</evidence>
<dbReference type="CDD" id="cd01647">
    <property type="entry name" value="RT_LTR"/>
    <property type="match status" value="1"/>
</dbReference>
<dbReference type="InterPro" id="IPR021109">
    <property type="entry name" value="Peptidase_aspartic_dom_sf"/>
</dbReference>
<feature type="region of interest" description="Disordered" evidence="8">
    <location>
        <begin position="332"/>
        <end position="392"/>
    </location>
</feature>
<evidence type="ECO:0000256" key="2">
    <source>
        <dbReference type="ARBA" id="ARBA00022679"/>
    </source>
</evidence>
<feature type="compositionally biased region" description="Basic and acidic residues" evidence="8">
    <location>
        <begin position="527"/>
        <end position="536"/>
    </location>
</feature>
<feature type="region of interest" description="Disordered" evidence="8">
    <location>
        <begin position="1"/>
        <end position="66"/>
    </location>
</feature>
<dbReference type="SUPFAM" id="SSF53098">
    <property type="entry name" value="Ribonuclease H-like"/>
    <property type="match status" value="1"/>
</dbReference>
<dbReference type="SUPFAM" id="SSF56672">
    <property type="entry name" value="DNA/RNA polymerases"/>
    <property type="match status" value="1"/>
</dbReference>
<evidence type="ECO:0000259" key="9">
    <source>
        <dbReference type="PROSITE" id="PS50994"/>
    </source>
</evidence>
<name>A0AAD8JYB8_TARER</name>
<protein>
    <recommendedName>
        <fullName evidence="1">RNA-directed DNA polymerase</fullName>
        <ecNumber evidence="1">2.7.7.49</ecNumber>
    </recommendedName>
</protein>
<feature type="compositionally biased region" description="Polar residues" evidence="8">
    <location>
        <begin position="2294"/>
        <end position="2315"/>
    </location>
</feature>
<evidence type="ECO:0000313" key="10">
    <source>
        <dbReference type="EMBL" id="KAK1410937.1"/>
    </source>
</evidence>
<feature type="region of interest" description="Disordered" evidence="8">
    <location>
        <begin position="500"/>
        <end position="544"/>
    </location>
</feature>
<feature type="compositionally biased region" description="Acidic residues" evidence="8">
    <location>
        <begin position="2330"/>
        <end position="2343"/>
    </location>
</feature>
<feature type="compositionally biased region" description="Polar residues" evidence="8">
    <location>
        <begin position="51"/>
        <end position="66"/>
    </location>
</feature>
<dbReference type="GO" id="GO:0015074">
    <property type="term" value="P:DNA integration"/>
    <property type="evidence" value="ECO:0007669"/>
    <property type="project" value="InterPro"/>
</dbReference>
<reference evidence="10" key="1">
    <citation type="journal article" date="2023" name="bioRxiv">
        <title>Improved chromosome-level genome assembly for marigold (Tagetes erecta).</title>
        <authorList>
            <person name="Jiang F."/>
            <person name="Yuan L."/>
            <person name="Wang S."/>
            <person name="Wang H."/>
            <person name="Xu D."/>
            <person name="Wang A."/>
            <person name="Fan W."/>
        </authorList>
    </citation>
    <scope>NUCLEOTIDE SEQUENCE</scope>
    <source>
        <strain evidence="10">WSJ</strain>
        <tissue evidence="10">Leaf</tissue>
    </source>
</reference>
<keyword evidence="4" id="KW-0540">Nuclease</keyword>
<dbReference type="Gene3D" id="3.30.70.270">
    <property type="match status" value="2"/>
</dbReference>
<evidence type="ECO:0000256" key="6">
    <source>
        <dbReference type="ARBA" id="ARBA00022801"/>
    </source>
</evidence>
<evidence type="ECO:0000256" key="3">
    <source>
        <dbReference type="ARBA" id="ARBA00022695"/>
    </source>
</evidence>
<evidence type="ECO:0000256" key="1">
    <source>
        <dbReference type="ARBA" id="ARBA00012493"/>
    </source>
</evidence>
<evidence type="ECO:0000256" key="8">
    <source>
        <dbReference type="SAM" id="MobiDB-lite"/>
    </source>
</evidence>
<dbReference type="GO" id="GO:0003964">
    <property type="term" value="F:RNA-directed DNA polymerase activity"/>
    <property type="evidence" value="ECO:0007669"/>
    <property type="project" value="UniProtKB-KW"/>
</dbReference>
<dbReference type="InterPro" id="IPR050951">
    <property type="entry name" value="Retrovirus_Pol_polyprotein"/>
</dbReference>
<dbReference type="CDD" id="cd09274">
    <property type="entry name" value="RNase_HI_RT_Ty3"/>
    <property type="match status" value="1"/>
</dbReference>
<dbReference type="Pfam" id="PF00665">
    <property type="entry name" value="rve"/>
    <property type="match status" value="1"/>
</dbReference>
<dbReference type="Pfam" id="PF17917">
    <property type="entry name" value="RT_RNaseH"/>
    <property type="match status" value="1"/>
</dbReference>
<keyword evidence="2" id="KW-0808">Transferase</keyword>
<dbReference type="InterPro" id="IPR043502">
    <property type="entry name" value="DNA/RNA_pol_sf"/>
</dbReference>
<dbReference type="Proteomes" id="UP001229421">
    <property type="component" value="Unassembled WGS sequence"/>
</dbReference>
<keyword evidence="3" id="KW-0548">Nucleotidyltransferase</keyword>
<comment type="caution">
    <text evidence="10">The sequence shown here is derived from an EMBL/GenBank/DDBJ whole genome shotgun (WGS) entry which is preliminary data.</text>
</comment>
<dbReference type="PROSITE" id="PS50994">
    <property type="entry name" value="INTEGRASE"/>
    <property type="match status" value="1"/>
</dbReference>
<keyword evidence="11" id="KW-1185">Reference proteome</keyword>
<dbReference type="FunFam" id="3.30.70.270:FF:000020">
    <property type="entry name" value="Transposon Tf2-6 polyprotein-like Protein"/>
    <property type="match status" value="1"/>
</dbReference>
<dbReference type="GO" id="GO:0003676">
    <property type="term" value="F:nucleic acid binding"/>
    <property type="evidence" value="ECO:0007669"/>
    <property type="project" value="InterPro"/>
</dbReference>
<dbReference type="Gene3D" id="1.10.340.70">
    <property type="match status" value="1"/>
</dbReference>
<evidence type="ECO:0000256" key="5">
    <source>
        <dbReference type="ARBA" id="ARBA00022759"/>
    </source>
</evidence>
<evidence type="ECO:0000256" key="7">
    <source>
        <dbReference type="ARBA" id="ARBA00022918"/>
    </source>
</evidence>
<dbReference type="InterPro" id="IPR041373">
    <property type="entry name" value="RT_RNaseH"/>
</dbReference>
<dbReference type="InterPro" id="IPR043128">
    <property type="entry name" value="Rev_trsase/Diguanyl_cyclase"/>
</dbReference>
<keyword evidence="6" id="KW-0378">Hydrolase</keyword>
<dbReference type="InterPro" id="IPR000477">
    <property type="entry name" value="RT_dom"/>
</dbReference>
<evidence type="ECO:0000313" key="11">
    <source>
        <dbReference type="Proteomes" id="UP001229421"/>
    </source>
</evidence>
<dbReference type="Pfam" id="PF03732">
    <property type="entry name" value="Retrotrans_gag"/>
    <property type="match status" value="1"/>
</dbReference>
<dbReference type="Gene3D" id="3.30.420.10">
    <property type="entry name" value="Ribonuclease H-like superfamily/Ribonuclease H"/>
    <property type="match status" value="1"/>
</dbReference>
<dbReference type="InterPro" id="IPR041588">
    <property type="entry name" value="Integrase_H2C2"/>
</dbReference>
<dbReference type="Pfam" id="PF17921">
    <property type="entry name" value="Integrase_H2C2"/>
    <property type="match status" value="1"/>
</dbReference>
<feature type="region of interest" description="Disordered" evidence="8">
    <location>
        <begin position="1794"/>
        <end position="1856"/>
    </location>
</feature>
<feature type="region of interest" description="Disordered" evidence="8">
    <location>
        <begin position="2294"/>
        <end position="2343"/>
    </location>
</feature>
<dbReference type="GO" id="GO:0004519">
    <property type="term" value="F:endonuclease activity"/>
    <property type="evidence" value="ECO:0007669"/>
    <property type="project" value="UniProtKB-KW"/>
</dbReference>
<proteinExistence type="predicted"/>
<feature type="domain" description="Integrase catalytic" evidence="9">
    <location>
        <begin position="1502"/>
        <end position="1665"/>
    </location>
</feature>
<sequence>MPHLRSHGPPPKNRGATPVKVETDSSSESEQDSQLLEGKSLNFDFTPFPTPQHSPFSSVPSSPRNVQMENNQTVHEQSIDGFTGNHSPITVPAINNQNSWQIPSYIMTAIASNQFHGRDDEDAPGHISSLSRIVGTFNLQGASPDAIFLHLFPFSLAGRAITWLNSQAAGSFTTWEALRSAFLNKYFPPAKAARLREQIHSFRMEPDEPYYMAWERFQNLLSRCSQHGLTPWALCNELFESFAQAEFEQRSVNRNSTPVTSAPSSTRGVHHVTMDTSVAAALENLTREVKDLKAKVDKCEYCRGGHSTLECPVMNQEQVEFIGGQNRFQNSYNNNNSNWNNFKNSNTNSNWRSSGAPPGFQSNFSSNRGQGQFSGNNQGGQSSNSGQGSGSGLERIEELLSQLVVKDQVTQKSLADHEAILKNQDLLLKNQQSTLLDLQRSVGDIARRLDERPQGQFSATTQPNPAAHLKAISTRSGRVLGPVVREREVEVEEDELVDEEIELESPGRVQNRLSPEITAPTSEPELEGSKGQKPVEVRPSPLVDHSRVPYPARLKHQKFTREYGHFLDIFKQLKINLPFIEALQHMPKYAKFLKDLLKRKDKLGEISTVPLNGDCSAVVLNKLPEKLTDPGVFTIPCLFGSDTKSQALADLGASINLMPFSLYEQLDLGELTPTRMTLSLADRSIKHPRGIIENLLVKVDKFVFPVDFVILDMEADDKIPIILGRPFLRTAKALIDVFDGKITLRVGEENITYDVTRAMRHPGDQDDFSGPCHSVYFLNSFISSMDTCLDYICGNDLVGMVDDEVEGEEEELEEALCTPEVMEVSEIECEKEGQSTEAATPLELKVLPSHLEYAYLGEGSSFPVIVSSKLSEEEKSRLLEVLKVNKNAIAWRLSDIQGISPAFCTHRILMEDECKPVVQPQRRLNPNMQEVVTKEVLKLLDAGMIYPISDSQWVSPTQVVPKKGGMTVVMNEKNELIPSRTVTGWRVCIDYRRLNDATRKDHFPLPFIDQMLERLAGQQFYCFLDGFSGYFQIPIAPEDQEKTTFTCPNGTFAYRRMPFGLCNAPATFQRCMVAIFQDMLETSMEVFMDDFSVYGNSFDQCLSNLDRMLKRCVETKLMLNWEKCHFMVSEGIVLGHKISRKGIEVDRAKIDTISRLPPPTNVKAIRSFLGHAGFYRRFIKDFSKITRPMTRLLEKDVPFVFDEECLQAFVFLKDQLVSAPILISPDWSLPFELMCDASDYAVGAVLGQRRDKYFHPIYYASKTLNDAQENYTTTEKELLAVVFAFDKFRSYLVLSKTTVFTDHSALCFLFQKKDAKPRLIRWILLLSEFDIEIKDKKGAENVAADHLSRLEDPGREEIREEEIGDKFPHESIDFVHAEEQGMPWFTDIANYLADGFVLKGMTTQQKKKFFRDVSRFVWDDPYLFRIGGDRILRRCVTREDGLGILRHVHEGLTGGHHGPHVTAQKVFDSGFYWPSVVKDALEFVRNCDACQRTGNISSKNEMPQNPIQILEIFDVWGIDFMGPFPLSNGNRYILVAIDYVSKWVEAQALPTNDSRVVVKFLKKLFTRFGTPRALISDRGTHFCNAVMERALARYGVTHRISTAYHPQTNGQVENANRGIKKILEKTVGKSRKDWSEKLDDALWAFRTAHKTPLGTTPFMIVYGKACHLPVELEHHALWALKTVNLDLTEAARKRFFQIHELEELREAAYSRSLGIKEKTKVLHDRRLKGGKEFSEGDRVLLYNSRLKLFAGKLKSKWTGPYIVSKVFPYGTIELENPADGSRWKVNGHRLKHYLGGPLESTETEETRLESPPKSESSPGGRSRGKGETARMSGAGTSRKRRGPVPRPRGIIVEDEEPFDPRRRRRIDYEEQEIVPTYRIQDVRRHPLLRFQLGTEPYGKLDNLWNADLLEFRGIDWDLLERLGSRHRVMELLGPKLRSILSVRDPQYKELVLEFHCTFKFKDGNFDQWNAVSFSLGRQMHEMSIAQFGVISGFYTQEEVEAEEFSTSCRGVFKNRYERCMVKEDLAGFWRTISNAPWSGNLVNSDIRDPVLRYLHKVLTTTFVGRGSGENKVNWKDLCCLMYMVEKRPMNWASILAMCFHRQRRGGPRSALDMGPYITVIAENLGVFERYRRDLLTVGPPVSVVSIQDLRLMGVLSQYDPVQWAYTREGPQEQPPPDSDAARSMQSAIPSRYQRPLHRSERVAPVHPLREPRPEVLTLDSLYNRMDTGFNFLQGYVSEQIGEVRQTMRESFDRQNQGLTYMMEQMNIRVPEYYSQYQHQNVNTANYAQQQNMGNSSFHQQSNMGSSSYYQHQQYMPGSGGWDSAQPYQTFEEEDDEDDEEDDE</sequence>
<dbReference type="Gene3D" id="3.10.10.10">
    <property type="entry name" value="HIV Type 1 Reverse Transcriptase, subunit A, domain 1"/>
    <property type="match status" value="1"/>
</dbReference>
<dbReference type="CDD" id="cd00303">
    <property type="entry name" value="retropepsin_like"/>
    <property type="match status" value="1"/>
</dbReference>
<feature type="compositionally biased region" description="Low complexity" evidence="8">
    <location>
        <begin position="365"/>
        <end position="386"/>
    </location>
</feature>
<feature type="compositionally biased region" description="Low complexity" evidence="8">
    <location>
        <begin position="332"/>
        <end position="350"/>
    </location>
</feature>
<dbReference type="InterPro" id="IPR036397">
    <property type="entry name" value="RNaseH_sf"/>
</dbReference>
<dbReference type="Gene3D" id="2.40.70.10">
    <property type="entry name" value="Acid Proteases"/>
    <property type="match status" value="1"/>
</dbReference>
<organism evidence="10 11">
    <name type="scientific">Tagetes erecta</name>
    <name type="common">African marigold</name>
    <dbReference type="NCBI Taxonomy" id="13708"/>
    <lineage>
        <taxon>Eukaryota</taxon>
        <taxon>Viridiplantae</taxon>
        <taxon>Streptophyta</taxon>
        <taxon>Embryophyta</taxon>
        <taxon>Tracheophyta</taxon>
        <taxon>Spermatophyta</taxon>
        <taxon>Magnoliopsida</taxon>
        <taxon>eudicotyledons</taxon>
        <taxon>Gunneridae</taxon>
        <taxon>Pentapetalae</taxon>
        <taxon>asterids</taxon>
        <taxon>campanulids</taxon>
        <taxon>Asterales</taxon>
        <taxon>Asteraceae</taxon>
        <taxon>Asteroideae</taxon>
        <taxon>Heliantheae alliance</taxon>
        <taxon>Tageteae</taxon>
        <taxon>Tagetes</taxon>
    </lineage>
</organism>
<gene>
    <name evidence="10" type="ORF">QVD17_37480</name>
</gene>
<keyword evidence="7" id="KW-0695">RNA-directed DNA polymerase</keyword>
<dbReference type="InterPro" id="IPR005162">
    <property type="entry name" value="Retrotrans_gag_dom"/>
</dbReference>
<dbReference type="PANTHER" id="PTHR37984">
    <property type="entry name" value="PROTEIN CBG26694"/>
    <property type="match status" value="1"/>
</dbReference>